<name>A0A4C1V8L3_EUMVA</name>
<sequence>MAIDLFRRPVTSKAARAAPFTLNRNGNSPVPLCKKLDQSTKTTSPLGFRPSLFRQGTLKKKNKPHIGSDQSDRAHVELAPAAPLLFVSSIIPPHLSPSRDGWLTTPEGRYAQNPPGGRAGVLLTPMPRRSLLRSSFPIYPEAWILNPFCWPNEVLGAVNDRGHRCDGRPTSTMSGGVLSGARSVRFNLT</sequence>
<comment type="caution">
    <text evidence="1">The sequence shown here is derived from an EMBL/GenBank/DDBJ whole genome shotgun (WGS) entry which is preliminary data.</text>
</comment>
<evidence type="ECO:0000313" key="1">
    <source>
        <dbReference type="EMBL" id="GBP35211.1"/>
    </source>
</evidence>
<protein>
    <submittedName>
        <fullName evidence="1">Uncharacterized protein</fullName>
    </submittedName>
</protein>
<accession>A0A4C1V8L3</accession>
<reference evidence="1 2" key="1">
    <citation type="journal article" date="2019" name="Commun. Biol.">
        <title>The bagworm genome reveals a unique fibroin gene that provides high tensile strength.</title>
        <authorList>
            <person name="Kono N."/>
            <person name="Nakamura H."/>
            <person name="Ohtoshi R."/>
            <person name="Tomita M."/>
            <person name="Numata K."/>
            <person name="Arakawa K."/>
        </authorList>
    </citation>
    <scope>NUCLEOTIDE SEQUENCE [LARGE SCALE GENOMIC DNA]</scope>
</reference>
<gene>
    <name evidence="1" type="ORF">EVAR_18336_1</name>
</gene>
<dbReference type="Proteomes" id="UP000299102">
    <property type="component" value="Unassembled WGS sequence"/>
</dbReference>
<keyword evidence="2" id="KW-1185">Reference proteome</keyword>
<dbReference type="AlphaFoldDB" id="A0A4C1V8L3"/>
<evidence type="ECO:0000313" key="2">
    <source>
        <dbReference type="Proteomes" id="UP000299102"/>
    </source>
</evidence>
<proteinExistence type="predicted"/>
<dbReference type="EMBL" id="BGZK01000300">
    <property type="protein sequence ID" value="GBP35211.1"/>
    <property type="molecule type" value="Genomic_DNA"/>
</dbReference>
<organism evidence="1 2">
    <name type="scientific">Eumeta variegata</name>
    <name type="common">Bagworm moth</name>
    <name type="synonym">Eumeta japonica</name>
    <dbReference type="NCBI Taxonomy" id="151549"/>
    <lineage>
        <taxon>Eukaryota</taxon>
        <taxon>Metazoa</taxon>
        <taxon>Ecdysozoa</taxon>
        <taxon>Arthropoda</taxon>
        <taxon>Hexapoda</taxon>
        <taxon>Insecta</taxon>
        <taxon>Pterygota</taxon>
        <taxon>Neoptera</taxon>
        <taxon>Endopterygota</taxon>
        <taxon>Lepidoptera</taxon>
        <taxon>Glossata</taxon>
        <taxon>Ditrysia</taxon>
        <taxon>Tineoidea</taxon>
        <taxon>Psychidae</taxon>
        <taxon>Oiketicinae</taxon>
        <taxon>Eumeta</taxon>
    </lineage>
</organism>